<comment type="function">
    <text evidence="8">The phosphoenolpyruvate-dependent sugar phosphotransferase system (sugar PTS), a major carbohydrate active transport system, catalyzes the phosphorylation of incoming sugar substrates concomitantly with their translocation across the cell membrane. The enzyme II UlaABC PTS system is involved in ascorbate transport.</text>
</comment>
<dbReference type="Proteomes" id="UP001292084">
    <property type="component" value="Unassembled WGS sequence"/>
</dbReference>
<keyword evidence="2" id="KW-0813">Transport</keyword>
<dbReference type="InterPro" id="IPR016152">
    <property type="entry name" value="PTrfase/Anion_transptr"/>
</dbReference>
<evidence type="ECO:0000256" key="8">
    <source>
        <dbReference type="ARBA" id="ARBA00037387"/>
    </source>
</evidence>
<dbReference type="PROSITE" id="PS51094">
    <property type="entry name" value="PTS_EIIA_TYPE_2"/>
    <property type="match status" value="1"/>
</dbReference>
<dbReference type="Pfam" id="PF00359">
    <property type="entry name" value="PTS_EIIA_2"/>
    <property type="match status" value="1"/>
</dbReference>
<evidence type="ECO:0000256" key="7">
    <source>
        <dbReference type="ARBA" id="ARBA00022777"/>
    </source>
</evidence>
<dbReference type="CDD" id="cd00211">
    <property type="entry name" value="PTS_IIA_fru"/>
    <property type="match status" value="1"/>
</dbReference>
<reference evidence="12 13" key="1">
    <citation type="submission" date="2023-12" db="EMBL/GenBank/DDBJ databases">
        <title>Jeotgalibacillus haloalkaliphilus sp. nov., a novel salt-tolerant bacteria, isolated from the estuary of the Fenhe River into the Yellow River.</title>
        <authorList>
            <person name="Li Y."/>
        </authorList>
    </citation>
    <scope>NUCLEOTIDE SEQUENCE [LARGE SCALE GENOMIC DNA]</scope>
    <source>
        <strain evidence="12 13">HH7-29</strain>
    </source>
</reference>
<organism evidence="12 13">
    <name type="scientific">Jeotgalibacillus haloalkalitolerans</name>
    <dbReference type="NCBI Taxonomy" id="3104292"/>
    <lineage>
        <taxon>Bacteria</taxon>
        <taxon>Bacillati</taxon>
        <taxon>Bacillota</taxon>
        <taxon>Bacilli</taxon>
        <taxon>Bacillales</taxon>
        <taxon>Caryophanaceae</taxon>
        <taxon>Jeotgalibacillus</taxon>
    </lineage>
</organism>
<dbReference type="EMBL" id="JAXQNN010000001">
    <property type="protein sequence ID" value="MDZ5710676.1"/>
    <property type="molecule type" value="Genomic_DNA"/>
</dbReference>
<dbReference type="PANTHER" id="PTHR36203:SF1">
    <property type="entry name" value="ASCORBATE-SPECIFIC PTS SYSTEM EIIA COMPONENT"/>
    <property type="match status" value="1"/>
</dbReference>
<comment type="caution">
    <text evidence="12">The sequence shown here is derived from an EMBL/GenBank/DDBJ whole genome shotgun (WGS) entry which is preliminary data.</text>
</comment>
<keyword evidence="6" id="KW-0598">Phosphotransferase system</keyword>
<keyword evidence="13" id="KW-1185">Reference proteome</keyword>
<dbReference type="PANTHER" id="PTHR36203">
    <property type="entry name" value="ASCORBATE-SPECIFIC PTS SYSTEM EIIA COMPONENT"/>
    <property type="match status" value="1"/>
</dbReference>
<evidence type="ECO:0000256" key="5">
    <source>
        <dbReference type="ARBA" id="ARBA00022679"/>
    </source>
</evidence>
<dbReference type="SUPFAM" id="SSF55804">
    <property type="entry name" value="Phoshotransferase/anion transport protein"/>
    <property type="match status" value="1"/>
</dbReference>
<evidence type="ECO:0000256" key="9">
    <source>
        <dbReference type="ARBA" id="ARBA00041175"/>
    </source>
</evidence>
<evidence type="ECO:0000259" key="11">
    <source>
        <dbReference type="PROSITE" id="PS51094"/>
    </source>
</evidence>
<keyword evidence="5" id="KW-0808">Transferase</keyword>
<gene>
    <name evidence="12" type="ORF">UFB30_00525</name>
</gene>
<name>A0ABU5KHF2_9BACL</name>
<evidence type="ECO:0000256" key="6">
    <source>
        <dbReference type="ARBA" id="ARBA00022683"/>
    </source>
</evidence>
<proteinExistence type="predicted"/>
<keyword evidence="3" id="KW-0963">Cytoplasm</keyword>
<feature type="domain" description="PTS EIIA type-2" evidence="11">
    <location>
        <begin position="3"/>
        <end position="144"/>
    </location>
</feature>
<dbReference type="InterPro" id="IPR051351">
    <property type="entry name" value="Ascorbate-PTS_EIIA_comp"/>
</dbReference>
<dbReference type="InterPro" id="IPR002178">
    <property type="entry name" value="PTS_EIIA_type-2_dom"/>
</dbReference>
<evidence type="ECO:0000256" key="1">
    <source>
        <dbReference type="ARBA" id="ARBA00004496"/>
    </source>
</evidence>
<evidence type="ECO:0000313" key="13">
    <source>
        <dbReference type="Proteomes" id="UP001292084"/>
    </source>
</evidence>
<evidence type="ECO:0000256" key="10">
    <source>
        <dbReference type="ARBA" id="ARBA00042072"/>
    </source>
</evidence>
<comment type="subcellular location">
    <subcellularLocation>
        <location evidence="1">Cytoplasm</location>
    </subcellularLocation>
</comment>
<accession>A0ABU5KHF2</accession>
<evidence type="ECO:0000256" key="3">
    <source>
        <dbReference type="ARBA" id="ARBA00022490"/>
    </source>
</evidence>
<sequence length="145" mass="16084">MLADYLKGNIHFEEGSSTWEESIKAAAEPLLSKRFITEDYVQDMIKNVQVNGSYIVIAPGIAMPHAQNQGGVLKTGISFLKLENSVTYPEEKDVNILFVLAAEDSEGHLELISDLSSLLIDEDVMEQLKQSTSEEEVLNLIEALE</sequence>
<keyword evidence="12" id="KW-0762">Sugar transport</keyword>
<keyword evidence="7" id="KW-0418">Kinase</keyword>
<dbReference type="RefSeq" id="WP_322419717.1">
    <property type="nucleotide sequence ID" value="NZ_JAXQNN010000001.1"/>
</dbReference>
<evidence type="ECO:0000256" key="4">
    <source>
        <dbReference type="ARBA" id="ARBA00022553"/>
    </source>
</evidence>
<dbReference type="Gene3D" id="3.40.930.10">
    <property type="entry name" value="Mannitol-specific EII, Chain A"/>
    <property type="match status" value="1"/>
</dbReference>
<evidence type="ECO:0000256" key="2">
    <source>
        <dbReference type="ARBA" id="ARBA00022448"/>
    </source>
</evidence>
<keyword evidence="4" id="KW-0597">Phosphoprotein</keyword>
<evidence type="ECO:0000313" key="12">
    <source>
        <dbReference type="EMBL" id="MDZ5710676.1"/>
    </source>
</evidence>
<protein>
    <recommendedName>
        <fullName evidence="9">Ascorbate-specific PTS system EIIA component</fullName>
    </recommendedName>
    <alternativeName>
        <fullName evidence="10">Ascorbate-specific phosphotransferase enzyme IIA component</fullName>
    </alternativeName>
</protein>